<keyword evidence="4 10" id="KW-0812">Transmembrane</keyword>
<feature type="transmembrane region" description="Helical" evidence="10">
    <location>
        <begin position="287"/>
        <end position="312"/>
    </location>
</feature>
<dbReference type="InterPro" id="IPR014223">
    <property type="entry name" value="ABC_CydC/D"/>
</dbReference>
<evidence type="ECO:0000256" key="2">
    <source>
        <dbReference type="ARBA" id="ARBA00022448"/>
    </source>
</evidence>
<dbReference type="Gene3D" id="1.20.1560.10">
    <property type="entry name" value="ABC transporter type 1, transmembrane domain"/>
    <property type="match status" value="1"/>
</dbReference>
<dbReference type="SUPFAM" id="SSF52540">
    <property type="entry name" value="P-loop containing nucleoside triphosphate hydrolases"/>
    <property type="match status" value="1"/>
</dbReference>
<dbReference type="GO" id="GO:0005524">
    <property type="term" value="F:ATP binding"/>
    <property type="evidence" value="ECO:0007669"/>
    <property type="project" value="UniProtKB-KW"/>
</dbReference>
<dbReference type="InterPro" id="IPR017871">
    <property type="entry name" value="ABC_transporter-like_CS"/>
</dbReference>
<dbReference type="PROSITE" id="PS00211">
    <property type="entry name" value="ABC_TRANSPORTER_1"/>
    <property type="match status" value="1"/>
</dbReference>
<evidence type="ECO:0000256" key="5">
    <source>
        <dbReference type="ARBA" id="ARBA00022741"/>
    </source>
</evidence>
<evidence type="ECO:0000256" key="8">
    <source>
        <dbReference type="ARBA" id="ARBA00022989"/>
    </source>
</evidence>
<dbReference type="RefSeq" id="WP_152800588.1">
    <property type="nucleotide sequence ID" value="NZ_WHNX01000001.1"/>
</dbReference>
<dbReference type="PROSITE" id="PS50893">
    <property type="entry name" value="ABC_TRANSPORTER_2"/>
    <property type="match status" value="1"/>
</dbReference>
<dbReference type="GO" id="GO:0045454">
    <property type="term" value="P:cell redox homeostasis"/>
    <property type="evidence" value="ECO:0007669"/>
    <property type="project" value="InterPro"/>
</dbReference>
<keyword evidence="14" id="KW-1185">Reference proteome</keyword>
<feature type="transmembrane region" description="Helical" evidence="10">
    <location>
        <begin position="61"/>
        <end position="94"/>
    </location>
</feature>
<dbReference type="GO" id="GO:0005886">
    <property type="term" value="C:plasma membrane"/>
    <property type="evidence" value="ECO:0007669"/>
    <property type="project" value="UniProtKB-SubCell"/>
</dbReference>
<feature type="domain" description="ABC transmembrane type-1" evidence="12">
    <location>
        <begin position="64"/>
        <end position="343"/>
    </location>
</feature>
<feature type="transmembrane region" description="Helical" evidence="10">
    <location>
        <begin position="201"/>
        <end position="222"/>
    </location>
</feature>
<evidence type="ECO:0000256" key="6">
    <source>
        <dbReference type="ARBA" id="ARBA00022807"/>
    </source>
</evidence>
<accession>A0A6A7K4T8</accession>
<dbReference type="InterPro" id="IPR036640">
    <property type="entry name" value="ABC1_TM_sf"/>
</dbReference>
<dbReference type="PANTHER" id="PTHR24221:SF653">
    <property type="entry name" value="TRANSPORT ATP-BINDING PROTEIN CYDC"/>
    <property type="match status" value="1"/>
</dbReference>
<dbReference type="Gene3D" id="3.40.50.300">
    <property type="entry name" value="P-loop containing nucleotide triphosphate hydrolases"/>
    <property type="match status" value="1"/>
</dbReference>
<dbReference type="GO" id="GO:0140359">
    <property type="term" value="F:ABC-type transporter activity"/>
    <property type="evidence" value="ECO:0007669"/>
    <property type="project" value="InterPro"/>
</dbReference>
<dbReference type="InterPro" id="IPR003593">
    <property type="entry name" value="AAA+_ATPase"/>
</dbReference>
<feature type="domain" description="ABC transporter" evidence="11">
    <location>
        <begin position="376"/>
        <end position="587"/>
    </location>
</feature>
<keyword evidence="3" id="KW-1003">Cell membrane</keyword>
<evidence type="ECO:0000256" key="1">
    <source>
        <dbReference type="ARBA" id="ARBA00004651"/>
    </source>
</evidence>
<feature type="transmembrane region" description="Helical" evidence="10">
    <location>
        <begin position="100"/>
        <end position="117"/>
    </location>
</feature>
<keyword evidence="9 10" id="KW-0472">Membrane</keyword>
<keyword evidence="8 10" id="KW-1133">Transmembrane helix</keyword>
<proteinExistence type="predicted"/>
<dbReference type="InterPro" id="IPR011527">
    <property type="entry name" value="ABC1_TM_dom"/>
</dbReference>
<comment type="subcellular location">
    <subcellularLocation>
        <location evidence="1">Cell membrane</location>
        <topology evidence="1">Multi-pass membrane protein</topology>
    </subcellularLocation>
</comment>
<dbReference type="GO" id="GO:0034775">
    <property type="term" value="P:glutathione transmembrane transport"/>
    <property type="evidence" value="ECO:0007669"/>
    <property type="project" value="InterPro"/>
</dbReference>
<dbReference type="NCBIfam" id="TIGR02868">
    <property type="entry name" value="CydC"/>
    <property type="match status" value="1"/>
</dbReference>
<evidence type="ECO:0000256" key="3">
    <source>
        <dbReference type="ARBA" id="ARBA00022475"/>
    </source>
</evidence>
<protein>
    <submittedName>
        <fullName evidence="13">Thiol reductant ABC exporter subunit CydC</fullName>
    </submittedName>
</protein>
<feature type="transmembrane region" description="Helical" evidence="10">
    <location>
        <begin position="170"/>
        <end position="195"/>
    </location>
</feature>
<keyword evidence="6" id="KW-0645">Protease</keyword>
<sequence>MGKSQPPYGKWRIVLSTGIGTGRIAKKGRGFLMEYLKKEIQSHRSFYIVRRLLEMTSPLKGYMILSASAGLLGNFCAVGLMVGGGALICTLAGLNIGFTGLQWGIIMVLCAVFRGVFRYIEHYNGHDVAFRLLGLIREKLFLALQKGAPGNLAENKSGDMISTIMADVELVEVFFAHTISPVIIAGIMSVSMMIFVGQFAINFALILGIFYLLTLGVTYFVNQKIGKDIGNKYRRQFSESTSHWLDSLRGMKEILILTGEDNRLREIRENGVQLNESLGKLKVQRSFAISIPEFLITLATVSIFLLASYYGLSTEKTLIVTVAVASSFGPIVALSNLTVDLKNTFGAARRIFDILDDENFVENSGKREVDIQDMDIRFERVSYQYPSSTGKAINSFSLSMRKGEKMAIMGPSGCGKSTLLRLLLRYFDPQEGNVYLGKYNIREITLESLRKNIALLTQDTFLFDDTIEKNIRIGKPGATMQEIEHSAKRAMVHNFIQTLPHGYQTRVGELGGRLSGGEKQRIGIARVLLTEAPIIVLDEPTSNLDALNEKAILDILKKEFSDRTLIMVSHRSTVLQWADRVYHYKTV</sequence>
<dbReference type="PANTHER" id="PTHR24221">
    <property type="entry name" value="ATP-BINDING CASSETTE SUB-FAMILY B"/>
    <property type="match status" value="1"/>
</dbReference>
<dbReference type="Proteomes" id="UP000440004">
    <property type="component" value="Unassembled WGS sequence"/>
</dbReference>
<keyword evidence="7" id="KW-0067">ATP-binding</keyword>
<dbReference type="InterPro" id="IPR003439">
    <property type="entry name" value="ABC_transporter-like_ATP-bd"/>
</dbReference>
<evidence type="ECO:0000256" key="10">
    <source>
        <dbReference type="SAM" id="Phobius"/>
    </source>
</evidence>
<dbReference type="EMBL" id="WHNX01000001">
    <property type="protein sequence ID" value="MPW24267.1"/>
    <property type="molecule type" value="Genomic_DNA"/>
</dbReference>
<evidence type="ECO:0000313" key="14">
    <source>
        <dbReference type="Proteomes" id="UP000440004"/>
    </source>
</evidence>
<dbReference type="GO" id="GO:0008234">
    <property type="term" value="F:cysteine-type peptidase activity"/>
    <property type="evidence" value="ECO:0007669"/>
    <property type="project" value="UniProtKB-KW"/>
</dbReference>
<evidence type="ECO:0000259" key="11">
    <source>
        <dbReference type="PROSITE" id="PS50893"/>
    </source>
</evidence>
<keyword evidence="6" id="KW-0788">Thiol protease</keyword>
<evidence type="ECO:0000256" key="9">
    <source>
        <dbReference type="ARBA" id="ARBA00023136"/>
    </source>
</evidence>
<dbReference type="GO" id="GO:0034040">
    <property type="term" value="F:ATPase-coupled lipid transmembrane transporter activity"/>
    <property type="evidence" value="ECO:0007669"/>
    <property type="project" value="TreeGrafter"/>
</dbReference>
<name>A0A6A7K4T8_9FIRM</name>
<dbReference type="GO" id="GO:0016887">
    <property type="term" value="F:ATP hydrolysis activity"/>
    <property type="evidence" value="ECO:0007669"/>
    <property type="project" value="InterPro"/>
</dbReference>
<gene>
    <name evidence="13" type="primary">cydC</name>
    <name evidence="13" type="ORF">GC105_00460</name>
</gene>
<dbReference type="PROSITE" id="PS50929">
    <property type="entry name" value="ABC_TM1F"/>
    <property type="match status" value="1"/>
</dbReference>
<evidence type="ECO:0000259" key="12">
    <source>
        <dbReference type="PROSITE" id="PS50929"/>
    </source>
</evidence>
<dbReference type="AlphaFoldDB" id="A0A6A7K4T8"/>
<dbReference type="Pfam" id="PF00005">
    <property type="entry name" value="ABC_tran"/>
    <property type="match status" value="1"/>
</dbReference>
<evidence type="ECO:0000313" key="13">
    <source>
        <dbReference type="EMBL" id="MPW24267.1"/>
    </source>
</evidence>
<keyword evidence="6" id="KW-0378">Hydrolase</keyword>
<dbReference type="InterPro" id="IPR039421">
    <property type="entry name" value="Type_1_exporter"/>
</dbReference>
<keyword evidence="5" id="KW-0547">Nucleotide-binding</keyword>
<evidence type="ECO:0000256" key="4">
    <source>
        <dbReference type="ARBA" id="ARBA00022692"/>
    </source>
</evidence>
<keyword evidence="2" id="KW-0813">Transport</keyword>
<comment type="caution">
    <text evidence="13">The sequence shown here is derived from an EMBL/GenBank/DDBJ whole genome shotgun (WGS) entry which is preliminary data.</text>
</comment>
<feature type="transmembrane region" description="Helical" evidence="10">
    <location>
        <begin position="318"/>
        <end position="339"/>
    </location>
</feature>
<reference evidence="13 14" key="1">
    <citation type="submission" date="2019-10" db="EMBL/GenBank/DDBJ databases">
        <title>Alkalibaculum tamaniensis sp.nov., a new alkaliphilic acetogen, isolated on methoxylated aromatics from a mud volcano.</title>
        <authorList>
            <person name="Khomyakova M.A."/>
            <person name="Merkel A.Y."/>
            <person name="Bonch-Osmolovskaya E.A."/>
            <person name="Slobodkin A.I."/>
        </authorList>
    </citation>
    <scope>NUCLEOTIDE SEQUENCE [LARGE SCALE GENOMIC DNA]</scope>
    <source>
        <strain evidence="13 14">M08DMB</strain>
    </source>
</reference>
<evidence type="ECO:0000256" key="7">
    <source>
        <dbReference type="ARBA" id="ARBA00022840"/>
    </source>
</evidence>
<organism evidence="13 14">
    <name type="scientific">Alkalibaculum sporogenes</name>
    <dbReference type="NCBI Taxonomy" id="2655001"/>
    <lineage>
        <taxon>Bacteria</taxon>
        <taxon>Bacillati</taxon>
        <taxon>Bacillota</taxon>
        <taxon>Clostridia</taxon>
        <taxon>Eubacteriales</taxon>
        <taxon>Eubacteriaceae</taxon>
        <taxon>Alkalibaculum</taxon>
    </lineage>
</organism>
<dbReference type="SUPFAM" id="SSF90123">
    <property type="entry name" value="ABC transporter transmembrane region"/>
    <property type="match status" value="1"/>
</dbReference>
<dbReference type="FunFam" id="3.40.50.300:FF:000299">
    <property type="entry name" value="ABC transporter ATP-binding protein/permease"/>
    <property type="match status" value="1"/>
</dbReference>
<dbReference type="Pfam" id="PF00664">
    <property type="entry name" value="ABC_membrane"/>
    <property type="match status" value="1"/>
</dbReference>
<dbReference type="SMART" id="SM00382">
    <property type="entry name" value="AAA"/>
    <property type="match status" value="1"/>
</dbReference>
<dbReference type="InterPro" id="IPR027417">
    <property type="entry name" value="P-loop_NTPase"/>
</dbReference>